<dbReference type="InterPro" id="IPR031107">
    <property type="entry name" value="Small_HSP"/>
</dbReference>
<dbReference type="PROSITE" id="PS01031">
    <property type="entry name" value="SHSP"/>
    <property type="match status" value="1"/>
</dbReference>
<dbReference type="PANTHER" id="PTHR11527">
    <property type="entry name" value="HEAT-SHOCK PROTEIN 20 FAMILY MEMBER"/>
    <property type="match status" value="1"/>
</dbReference>
<evidence type="ECO:0000313" key="5">
    <source>
        <dbReference type="Proteomes" id="UP000320672"/>
    </source>
</evidence>
<protein>
    <submittedName>
        <fullName evidence="4">Spore protein SP21</fullName>
    </submittedName>
</protein>
<dbReference type="Pfam" id="PF00011">
    <property type="entry name" value="HSP20"/>
    <property type="match status" value="1"/>
</dbReference>
<proteinExistence type="inferred from homology"/>
<organism evidence="4 5">
    <name type="scientific">Roseimaritima multifibrata</name>
    <dbReference type="NCBI Taxonomy" id="1930274"/>
    <lineage>
        <taxon>Bacteria</taxon>
        <taxon>Pseudomonadati</taxon>
        <taxon>Planctomycetota</taxon>
        <taxon>Planctomycetia</taxon>
        <taxon>Pirellulales</taxon>
        <taxon>Pirellulaceae</taxon>
        <taxon>Roseimaritima</taxon>
    </lineage>
</organism>
<sequence>MAFQFTWPRELNRLQSEMDQLFGRGNGSLTRPQAYPAINVLEDDDNLYVEAEIPGMELDQFELFVNAENQLTLQGERKQPNGGTTARHREERVFGRFSRMIALPSLVDGDATTAEYVAGVLKITLPKKPEAKPRRIEVAAG</sequence>
<dbReference type="Proteomes" id="UP000320672">
    <property type="component" value="Chromosome"/>
</dbReference>
<feature type="domain" description="SHSP" evidence="3">
    <location>
        <begin position="29"/>
        <end position="141"/>
    </location>
</feature>
<evidence type="ECO:0000256" key="2">
    <source>
        <dbReference type="RuleBase" id="RU003616"/>
    </source>
</evidence>
<reference evidence="4 5" key="1">
    <citation type="submission" date="2019-02" db="EMBL/GenBank/DDBJ databases">
        <title>Deep-cultivation of Planctomycetes and their phenomic and genomic characterization uncovers novel biology.</title>
        <authorList>
            <person name="Wiegand S."/>
            <person name="Jogler M."/>
            <person name="Boedeker C."/>
            <person name="Pinto D."/>
            <person name="Vollmers J."/>
            <person name="Rivas-Marin E."/>
            <person name="Kohn T."/>
            <person name="Peeters S.H."/>
            <person name="Heuer A."/>
            <person name="Rast P."/>
            <person name="Oberbeckmann S."/>
            <person name="Bunk B."/>
            <person name="Jeske O."/>
            <person name="Meyerdierks A."/>
            <person name="Storesund J.E."/>
            <person name="Kallscheuer N."/>
            <person name="Luecker S."/>
            <person name="Lage O.M."/>
            <person name="Pohl T."/>
            <person name="Merkel B.J."/>
            <person name="Hornburger P."/>
            <person name="Mueller R.-W."/>
            <person name="Bruemmer F."/>
            <person name="Labrenz M."/>
            <person name="Spormann A.M."/>
            <person name="Op den Camp H."/>
            <person name="Overmann J."/>
            <person name="Amann R."/>
            <person name="Jetten M.S.M."/>
            <person name="Mascher T."/>
            <person name="Medema M.H."/>
            <person name="Devos D.P."/>
            <person name="Kaster A.-K."/>
            <person name="Ovreas L."/>
            <person name="Rohde M."/>
            <person name="Galperin M.Y."/>
            <person name="Jogler C."/>
        </authorList>
    </citation>
    <scope>NUCLEOTIDE SEQUENCE [LARGE SCALE GENOMIC DNA]</scope>
    <source>
        <strain evidence="4 5">FF011L</strain>
    </source>
</reference>
<gene>
    <name evidence="4" type="primary">hspA_3</name>
    <name evidence="4" type="ORF">FF011L_05010</name>
</gene>
<name>A0A517MA63_9BACT</name>
<dbReference type="EMBL" id="CP036262">
    <property type="protein sequence ID" value="QDS91766.1"/>
    <property type="molecule type" value="Genomic_DNA"/>
</dbReference>
<evidence type="ECO:0000313" key="4">
    <source>
        <dbReference type="EMBL" id="QDS91766.1"/>
    </source>
</evidence>
<dbReference type="AlphaFoldDB" id="A0A517MA63"/>
<dbReference type="SUPFAM" id="SSF49764">
    <property type="entry name" value="HSP20-like chaperones"/>
    <property type="match status" value="1"/>
</dbReference>
<accession>A0A517MA63</accession>
<dbReference type="KEGG" id="rml:FF011L_05010"/>
<dbReference type="CDD" id="cd06464">
    <property type="entry name" value="ACD_sHsps-like"/>
    <property type="match status" value="1"/>
</dbReference>
<dbReference type="InterPro" id="IPR002068">
    <property type="entry name" value="A-crystallin/Hsp20_dom"/>
</dbReference>
<dbReference type="Gene3D" id="2.60.40.790">
    <property type="match status" value="1"/>
</dbReference>
<keyword evidence="5" id="KW-1185">Reference proteome</keyword>
<dbReference type="RefSeq" id="WP_145349909.1">
    <property type="nucleotide sequence ID" value="NZ_CP036262.1"/>
</dbReference>
<comment type="similarity">
    <text evidence="1 2">Belongs to the small heat shock protein (HSP20) family.</text>
</comment>
<dbReference type="InterPro" id="IPR008978">
    <property type="entry name" value="HSP20-like_chaperone"/>
</dbReference>
<evidence type="ECO:0000259" key="3">
    <source>
        <dbReference type="PROSITE" id="PS01031"/>
    </source>
</evidence>
<evidence type="ECO:0000256" key="1">
    <source>
        <dbReference type="PROSITE-ProRule" id="PRU00285"/>
    </source>
</evidence>
<dbReference type="OrthoDB" id="268718at2"/>